<evidence type="ECO:0000256" key="2">
    <source>
        <dbReference type="SAM" id="Phobius"/>
    </source>
</evidence>
<keyword evidence="4" id="KW-1185">Reference proteome</keyword>
<dbReference type="RefSeq" id="WP_124797947.1">
    <property type="nucleotide sequence ID" value="NZ_CP034170.1"/>
</dbReference>
<proteinExistence type="predicted"/>
<feature type="compositionally biased region" description="Basic residues" evidence="1">
    <location>
        <begin position="102"/>
        <end position="113"/>
    </location>
</feature>
<feature type="compositionally biased region" description="Basic and acidic residues" evidence="1">
    <location>
        <begin position="119"/>
        <end position="133"/>
    </location>
</feature>
<evidence type="ECO:0000313" key="4">
    <source>
        <dbReference type="Proteomes" id="UP000268084"/>
    </source>
</evidence>
<evidence type="ECO:0000313" key="3">
    <source>
        <dbReference type="EMBL" id="AZI57262.1"/>
    </source>
</evidence>
<evidence type="ECO:0000256" key="1">
    <source>
        <dbReference type="SAM" id="MobiDB-lite"/>
    </source>
</evidence>
<dbReference type="Proteomes" id="UP000268084">
    <property type="component" value="Chromosome"/>
</dbReference>
<accession>A0A3G8ZIP3</accession>
<dbReference type="KEGG" id="nak:EH165_02890"/>
<feature type="transmembrane region" description="Helical" evidence="2">
    <location>
        <begin position="53"/>
        <end position="76"/>
    </location>
</feature>
<dbReference type="AlphaFoldDB" id="A0A3G8ZIP3"/>
<reference evidence="3 4" key="2">
    <citation type="submission" date="2018-12" db="EMBL/GenBank/DDBJ databases">
        <title>Nakamurella antarcticus sp. nov., isolated from Antarctica South Shetland Islands soil.</title>
        <authorList>
            <person name="Peng F."/>
        </authorList>
    </citation>
    <scope>NUCLEOTIDE SEQUENCE [LARGE SCALE GENOMIC DNA]</scope>
    <source>
        <strain evidence="3 4">S14-144</strain>
    </source>
</reference>
<feature type="transmembrane region" description="Helical" evidence="2">
    <location>
        <begin position="24"/>
        <end position="47"/>
    </location>
</feature>
<name>A0A3G8ZIP3_9ACTN</name>
<keyword evidence="2" id="KW-0472">Membrane</keyword>
<keyword evidence="2" id="KW-0812">Transmembrane</keyword>
<reference evidence="3 4" key="1">
    <citation type="submission" date="2018-11" db="EMBL/GenBank/DDBJ databases">
        <authorList>
            <person name="Da X."/>
        </authorList>
    </citation>
    <scope>NUCLEOTIDE SEQUENCE [LARGE SCALE GENOMIC DNA]</scope>
    <source>
        <strain evidence="3 4">S14-144</strain>
    </source>
</reference>
<keyword evidence="2" id="KW-1133">Transmembrane helix</keyword>
<dbReference type="EMBL" id="CP034170">
    <property type="protein sequence ID" value="AZI57262.1"/>
    <property type="molecule type" value="Genomic_DNA"/>
</dbReference>
<protein>
    <submittedName>
        <fullName evidence="3">Uncharacterized protein</fullName>
    </submittedName>
</protein>
<feature type="region of interest" description="Disordered" evidence="1">
    <location>
        <begin position="96"/>
        <end position="133"/>
    </location>
</feature>
<organism evidence="3 4">
    <name type="scientific">Nakamurella antarctica</name>
    <dbReference type="NCBI Taxonomy" id="1902245"/>
    <lineage>
        <taxon>Bacteria</taxon>
        <taxon>Bacillati</taxon>
        <taxon>Actinomycetota</taxon>
        <taxon>Actinomycetes</taxon>
        <taxon>Nakamurellales</taxon>
        <taxon>Nakamurellaceae</taxon>
        <taxon>Nakamurella</taxon>
    </lineage>
</organism>
<sequence length="133" mass="13903">MSASSTPPPGTHDRPAGRGNATPLVKVGLAVFAVGLVAIAVDLALFFTGSENLPVWLNVMCMLAPVGLGVCLVGVVKETRRASPALVARAEAAVAADQKDKANRRKFGAKRRASQALRGENRNDDRDSNGSTH</sequence>
<gene>
    <name evidence="3" type="ORF">EH165_02890</name>
</gene>
<dbReference type="OrthoDB" id="3698781at2"/>